<comment type="caution">
    <text evidence="6">The sequence shown here is derived from an EMBL/GenBank/DDBJ whole genome shotgun (WGS) entry which is preliminary data.</text>
</comment>
<evidence type="ECO:0000256" key="3">
    <source>
        <dbReference type="ARBA" id="ARBA00022771"/>
    </source>
</evidence>
<evidence type="ECO:0000256" key="5">
    <source>
        <dbReference type="ARBA" id="ARBA00023242"/>
    </source>
</evidence>
<keyword evidence="3" id="KW-0863">Zinc-finger</keyword>
<keyword evidence="2" id="KW-0479">Metal-binding</keyword>
<protein>
    <submittedName>
        <fullName evidence="6">Uncharacterized protein</fullName>
    </submittedName>
</protein>
<accession>A0A9D5AR75</accession>
<gene>
    <name evidence="6" type="ORF">KIW84_042989</name>
</gene>
<evidence type="ECO:0000313" key="7">
    <source>
        <dbReference type="Proteomes" id="UP001058974"/>
    </source>
</evidence>
<name>A0A9D5AR75_PEA</name>
<proteinExistence type="predicted"/>
<dbReference type="EMBL" id="JAMSHJ010000004">
    <property type="protein sequence ID" value="KAI5418568.1"/>
    <property type="molecule type" value="Genomic_DNA"/>
</dbReference>
<evidence type="ECO:0000256" key="4">
    <source>
        <dbReference type="ARBA" id="ARBA00022833"/>
    </source>
</evidence>
<dbReference type="SMART" id="SM00614">
    <property type="entry name" value="ZnF_BED"/>
    <property type="match status" value="1"/>
</dbReference>
<dbReference type="Gramene" id="Psat04G0298900-T1">
    <property type="protein sequence ID" value="KAI5418568.1"/>
    <property type="gene ID" value="KIW84_042989"/>
</dbReference>
<dbReference type="SUPFAM" id="SSF53098">
    <property type="entry name" value="Ribonuclease H-like"/>
    <property type="match status" value="1"/>
</dbReference>
<dbReference type="PANTHER" id="PTHR46481">
    <property type="entry name" value="ZINC FINGER BED DOMAIN-CONTAINING PROTEIN 4"/>
    <property type="match status" value="1"/>
</dbReference>
<dbReference type="Proteomes" id="UP001058974">
    <property type="component" value="Chromosome 4"/>
</dbReference>
<dbReference type="GO" id="GO:0008270">
    <property type="term" value="F:zinc ion binding"/>
    <property type="evidence" value="ECO:0007669"/>
    <property type="project" value="UniProtKB-KW"/>
</dbReference>
<dbReference type="PANTHER" id="PTHR46481:SF10">
    <property type="entry name" value="ZINC FINGER BED DOMAIN-CONTAINING PROTEIN 39"/>
    <property type="match status" value="1"/>
</dbReference>
<evidence type="ECO:0000256" key="2">
    <source>
        <dbReference type="ARBA" id="ARBA00022723"/>
    </source>
</evidence>
<organism evidence="6 7">
    <name type="scientific">Pisum sativum</name>
    <name type="common">Garden pea</name>
    <name type="synonym">Lathyrus oleraceus</name>
    <dbReference type="NCBI Taxonomy" id="3888"/>
    <lineage>
        <taxon>Eukaryota</taxon>
        <taxon>Viridiplantae</taxon>
        <taxon>Streptophyta</taxon>
        <taxon>Embryophyta</taxon>
        <taxon>Tracheophyta</taxon>
        <taxon>Spermatophyta</taxon>
        <taxon>Magnoliopsida</taxon>
        <taxon>eudicotyledons</taxon>
        <taxon>Gunneridae</taxon>
        <taxon>Pentapetalae</taxon>
        <taxon>rosids</taxon>
        <taxon>fabids</taxon>
        <taxon>Fabales</taxon>
        <taxon>Fabaceae</taxon>
        <taxon>Papilionoideae</taxon>
        <taxon>50 kb inversion clade</taxon>
        <taxon>NPAAA clade</taxon>
        <taxon>Hologalegina</taxon>
        <taxon>IRL clade</taxon>
        <taxon>Fabeae</taxon>
        <taxon>Lathyrus</taxon>
    </lineage>
</organism>
<comment type="subcellular location">
    <subcellularLocation>
        <location evidence="1">Nucleus</location>
    </subcellularLocation>
</comment>
<dbReference type="GO" id="GO:0005634">
    <property type="term" value="C:nucleus"/>
    <property type="evidence" value="ECO:0007669"/>
    <property type="project" value="UniProtKB-SubCell"/>
</dbReference>
<keyword evidence="5" id="KW-0539">Nucleus</keyword>
<keyword evidence="7" id="KW-1185">Reference proteome</keyword>
<dbReference type="InterPro" id="IPR052035">
    <property type="entry name" value="ZnF_BED_domain_contain"/>
</dbReference>
<evidence type="ECO:0000313" key="6">
    <source>
        <dbReference type="EMBL" id="KAI5418568.1"/>
    </source>
</evidence>
<dbReference type="InterPro" id="IPR012337">
    <property type="entry name" value="RNaseH-like_sf"/>
</dbReference>
<keyword evidence="4" id="KW-0862">Zinc</keyword>
<sequence length="310" mass="35158">MESMDTSEYAQGQDETHKEILSTLWIIFTKIGKGKDGVERAACNFCSTDFAIGKNPKSGQSYGTSHLSRHVFICKSFQLSLLSLEESSSLTQSTKTHIVNYLEKPLLHMIFLLALSTSTSEGYICLTAHFVDENWKLVSCLLNFLRMKPPHTGIALEATLFDCLKQWGIDKEIFTITLDNASANDNMQDHLKTHLRVQGNLMCDGEFFHIRCSAHVLNLIVQEGLKVASEALHKIRESVKYIKGSDGRMLKFRDCVEDAGINVSSGLRFDVSTRWNSTYLMLESALQYRKAFEFYKVADRSYKYCPSDEE</sequence>
<reference evidence="6 7" key="1">
    <citation type="journal article" date="2022" name="Nat. Genet.">
        <title>Improved pea reference genome and pan-genome highlight genomic features and evolutionary characteristics.</title>
        <authorList>
            <person name="Yang T."/>
            <person name="Liu R."/>
            <person name="Luo Y."/>
            <person name="Hu S."/>
            <person name="Wang D."/>
            <person name="Wang C."/>
            <person name="Pandey M.K."/>
            <person name="Ge S."/>
            <person name="Xu Q."/>
            <person name="Li N."/>
            <person name="Li G."/>
            <person name="Huang Y."/>
            <person name="Saxena R.K."/>
            <person name="Ji Y."/>
            <person name="Li M."/>
            <person name="Yan X."/>
            <person name="He Y."/>
            <person name="Liu Y."/>
            <person name="Wang X."/>
            <person name="Xiang C."/>
            <person name="Varshney R.K."/>
            <person name="Ding H."/>
            <person name="Gao S."/>
            <person name="Zong X."/>
        </authorList>
    </citation>
    <scope>NUCLEOTIDE SEQUENCE [LARGE SCALE GENOMIC DNA]</scope>
    <source>
        <strain evidence="6 7">cv. Zhongwan 6</strain>
    </source>
</reference>
<dbReference type="AlphaFoldDB" id="A0A9D5AR75"/>
<evidence type="ECO:0000256" key="1">
    <source>
        <dbReference type="ARBA" id="ARBA00004123"/>
    </source>
</evidence>